<dbReference type="Pfam" id="PF13649">
    <property type="entry name" value="Methyltransf_25"/>
    <property type="match status" value="1"/>
</dbReference>
<feature type="domain" description="Methyltransferase" evidence="1">
    <location>
        <begin position="83"/>
        <end position="177"/>
    </location>
</feature>
<dbReference type="CDD" id="cd02440">
    <property type="entry name" value="AdoMet_MTases"/>
    <property type="match status" value="1"/>
</dbReference>
<evidence type="ECO:0000259" key="1">
    <source>
        <dbReference type="Pfam" id="PF13649"/>
    </source>
</evidence>
<name>A0ABP4GYC6_9ACTN</name>
<dbReference type="InterPro" id="IPR029063">
    <property type="entry name" value="SAM-dependent_MTases_sf"/>
</dbReference>
<organism evidence="2 3">
    <name type="scientific">Kitasatospora nipponensis</name>
    <dbReference type="NCBI Taxonomy" id="258049"/>
    <lineage>
        <taxon>Bacteria</taxon>
        <taxon>Bacillati</taxon>
        <taxon>Actinomycetota</taxon>
        <taxon>Actinomycetes</taxon>
        <taxon>Kitasatosporales</taxon>
        <taxon>Streptomycetaceae</taxon>
        <taxon>Kitasatospora</taxon>
    </lineage>
</organism>
<dbReference type="PANTHER" id="PTHR42912:SF94">
    <property type="entry name" value="METHYLTRANSFERASE TYPE 11 DOMAIN-CONTAINING PROTEIN"/>
    <property type="match status" value="1"/>
</dbReference>
<sequence>MSPRPAVRCRPSRWWSWAAGSGGGLGPVAVQLLWDAAAMDLNRQFAMPQGLGGRFVGRVMAVINRSQVRHVVGELAAVGDEHVLEIGFGPGVGLVALARSAPRIRVAGVDPSAQMVVAARRRTRSFGDRVSVREGTAAALDWADGTLDAVLATNSVQLWQPRVESLAEVLRVLRPGGRLVLGVLDRAVLPDGGSAGRQFDLSLLPDVRAAGFAGVEAAWRPSAGGGRELVVRAVRPSG</sequence>
<dbReference type="InterPro" id="IPR050508">
    <property type="entry name" value="Methyltransf_Superfamily"/>
</dbReference>
<comment type="caution">
    <text evidence="2">The sequence shown here is derived from an EMBL/GenBank/DDBJ whole genome shotgun (WGS) entry which is preliminary data.</text>
</comment>
<protein>
    <submittedName>
        <fullName evidence="2">Class I SAM-dependent methyltransferase</fullName>
    </submittedName>
</protein>
<dbReference type="GO" id="GO:0008168">
    <property type="term" value="F:methyltransferase activity"/>
    <property type="evidence" value="ECO:0007669"/>
    <property type="project" value="UniProtKB-KW"/>
</dbReference>
<gene>
    <name evidence="2" type="ORF">GCM10009665_29360</name>
</gene>
<dbReference type="InterPro" id="IPR041698">
    <property type="entry name" value="Methyltransf_25"/>
</dbReference>
<keyword evidence="2" id="KW-0808">Transferase</keyword>
<accession>A0ABP4GYC6</accession>
<keyword evidence="3" id="KW-1185">Reference proteome</keyword>
<dbReference type="Proteomes" id="UP001500037">
    <property type="component" value="Unassembled WGS sequence"/>
</dbReference>
<reference evidence="3" key="1">
    <citation type="journal article" date="2019" name="Int. J. Syst. Evol. Microbiol.">
        <title>The Global Catalogue of Microorganisms (GCM) 10K type strain sequencing project: providing services to taxonomists for standard genome sequencing and annotation.</title>
        <authorList>
            <consortium name="The Broad Institute Genomics Platform"/>
            <consortium name="The Broad Institute Genome Sequencing Center for Infectious Disease"/>
            <person name="Wu L."/>
            <person name="Ma J."/>
        </authorList>
    </citation>
    <scope>NUCLEOTIDE SEQUENCE [LARGE SCALE GENOMIC DNA]</scope>
    <source>
        <strain evidence="3">JCM 13004</strain>
    </source>
</reference>
<dbReference type="PANTHER" id="PTHR42912">
    <property type="entry name" value="METHYLTRANSFERASE"/>
    <property type="match status" value="1"/>
</dbReference>
<evidence type="ECO:0000313" key="2">
    <source>
        <dbReference type="EMBL" id="GAA1237336.1"/>
    </source>
</evidence>
<evidence type="ECO:0000313" key="3">
    <source>
        <dbReference type="Proteomes" id="UP001500037"/>
    </source>
</evidence>
<dbReference type="SUPFAM" id="SSF53335">
    <property type="entry name" value="S-adenosyl-L-methionine-dependent methyltransferases"/>
    <property type="match status" value="1"/>
</dbReference>
<dbReference type="Gene3D" id="3.40.50.150">
    <property type="entry name" value="Vaccinia Virus protein VP39"/>
    <property type="match status" value="1"/>
</dbReference>
<keyword evidence="2" id="KW-0489">Methyltransferase</keyword>
<dbReference type="GO" id="GO:0032259">
    <property type="term" value="P:methylation"/>
    <property type="evidence" value="ECO:0007669"/>
    <property type="project" value="UniProtKB-KW"/>
</dbReference>
<proteinExistence type="predicted"/>
<dbReference type="EMBL" id="BAAALF010000042">
    <property type="protein sequence ID" value="GAA1237336.1"/>
    <property type="molecule type" value="Genomic_DNA"/>
</dbReference>